<dbReference type="Proteomes" id="UP000016649">
    <property type="component" value="Unassembled WGS sequence"/>
</dbReference>
<dbReference type="PANTHER" id="PTHR43031:SF1">
    <property type="entry name" value="PYRIDINE NUCLEOTIDE-DISULPHIDE OXIDOREDUCTASE"/>
    <property type="match status" value="1"/>
</dbReference>
<dbReference type="CDD" id="cd00158">
    <property type="entry name" value="RHOD"/>
    <property type="match status" value="1"/>
</dbReference>
<dbReference type="RefSeq" id="WP_021686089.1">
    <property type="nucleotide sequence ID" value="NZ_KI260552.1"/>
</dbReference>
<accession>A0ABN0P3N6</accession>
<evidence type="ECO:0000259" key="2">
    <source>
        <dbReference type="PROSITE" id="PS50206"/>
    </source>
</evidence>
<evidence type="ECO:0000313" key="4">
    <source>
        <dbReference type="Proteomes" id="UP000016649"/>
    </source>
</evidence>
<dbReference type="EMBL" id="AWVH01000002">
    <property type="protein sequence ID" value="ERJ94583.1"/>
    <property type="molecule type" value="Genomic_DNA"/>
</dbReference>
<reference evidence="3 4" key="1">
    <citation type="submission" date="2013-08" db="EMBL/GenBank/DDBJ databases">
        <authorList>
            <person name="Weinstock G."/>
            <person name="Sodergren E."/>
            <person name="Wylie T."/>
            <person name="Fulton L."/>
            <person name="Fulton R."/>
            <person name="Fronick C."/>
            <person name="O'Laughlin M."/>
            <person name="Godfrey J."/>
            <person name="Miner T."/>
            <person name="Herter B."/>
            <person name="Appelbaum E."/>
            <person name="Cordes M."/>
            <person name="Lek S."/>
            <person name="Wollam A."/>
            <person name="Pepin K.H."/>
            <person name="Palsikar V.B."/>
            <person name="Mitreva M."/>
            <person name="Wilson R.K."/>
        </authorList>
    </citation>
    <scope>NUCLEOTIDE SEQUENCE [LARGE SCALE GENOMIC DNA]</scope>
    <source>
        <strain evidence="3 4">ATCC 700332</strain>
    </source>
</reference>
<gene>
    <name evidence="3" type="ORF">HMPREF9193_00122</name>
</gene>
<keyword evidence="4" id="KW-1185">Reference proteome</keyword>
<dbReference type="Pfam" id="PF00581">
    <property type="entry name" value="Rhodanese"/>
    <property type="match status" value="1"/>
</dbReference>
<evidence type="ECO:0000256" key="1">
    <source>
        <dbReference type="SAM" id="Phobius"/>
    </source>
</evidence>
<feature type="domain" description="Rhodanese" evidence="2">
    <location>
        <begin position="61"/>
        <end position="147"/>
    </location>
</feature>
<organism evidence="3 4">
    <name type="scientific">Treponema lecithinolyticum ATCC 700332</name>
    <dbReference type="NCBI Taxonomy" id="1321815"/>
    <lineage>
        <taxon>Bacteria</taxon>
        <taxon>Pseudomonadati</taxon>
        <taxon>Spirochaetota</taxon>
        <taxon>Spirochaetia</taxon>
        <taxon>Spirochaetales</taxon>
        <taxon>Treponemataceae</taxon>
        <taxon>Treponema</taxon>
    </lineage>
</organism>
<name>A0ABN0P3N6_TRELE</name>
<dbReference type="InterPro" id="IPR001763">
    <property type="entry name" value="Rhodanese-like_dom"/>
</dbReference>
<dbReference type="Gene3D" id="3.40.250.10">
    <property type="entry name" value="Rhodanese-like domain"/>
    <property type="match status" value="1"/>
</dbReference>
<feature type="transmembrane region" description="Helical" evidence="1">
    <location>
        <begin position="12"/>
        <end position="32"/>
    </location>
</feature>
<dbReference type="SUPFAM" id="SSF52821">
    <property type="entry name" value="Rhodanese/Cell cycle control phosphatase"/>
    <property type="match status" value="1"/>
</dbReference>
<dbReference type="PROSITE" id="PS50206">
    <property type="entry name" value="RHODANESE_3"/>
    <property type="match status" value="1"/>
</dbReference>
<dbReference type="PANTHER" id="PTHR43031">
    <property type="entry name" value="FAD-DEPENDENT OXIDOREDUCTASE"/>
    <property type="match status" value="1"/>
</dbReference>
<keyword evidence="1" id="KW-1133">Transmembrane helix</keyword>
<comment type="caution">
    <text evidence="3">The sequence shown here is derived from an EMBL/GenBank/DDBJ whole genome shotgun (WGS) entry which is preliminary data.</text>
</comment>
<dbReference type="InterPro" id="IPR036873">
    <property type="entry name" value="Rhodanese-like_dom_sf"/>
</dbReference>
<keyword evidence="1" id="KW-0472">Membrane</keyword>
<evidence type="ECO:0000313" key="3">
    <source>
        <dbReference type="EMBL" id="ERJ94583.1"/>
    </source>
</evidence>
<protein>
    <submittedName>
        <fullName evidence="3">Rhodanese-like protein</fullName>
    </submittedName>
</protein>
<dbReference type="SMART" id="SM00450">
    <property type="entry name" value="RHOD"/>
    <property type="match status" value="1"/>
</dbReference>
<keyword evidence="1" id="KW-0812">Transmembrane</keyword>
<dbReference type="InterPro" id="IPR050229">
    <property type="entry name" value="GlpE_sulfurtransferase"/>
</dbReference>
<sequence length="148" mass="16359">MKITGFFINKTLVSVCAVLCVTSFLGANMFGFGKSKKDGDKKSDQPFYTISAEKAKERMQSAPAPIIVDVRTKGEYEQAHIPSAILIPNETIGTQRPEQLPDLDAEIIVYCRSGARSRQAVKKLAAMGYTRVYDLGGIMSWPYETTKD</sequence>
<proteinExistence type="predicted"/>